<dbReference type="EMBL" id="JAALHA020000019">
    <property type="protein sequence ID" value="MDR9898661.1"/>
    <property type="molecule type" value="Genomic_DNA"/>
</dbReference>
<gene>
    <name evidence="1" type="ORF">G7B40_029485</name>
</gene>
<keyword evidence="2" id="KW-1185">Reference proteome</keyword>
<proteinExistence type="predicted"/>
<evidence type="ECO:0000313" key="1">
    <source>
        <dbReference type="EMBL" id="MDR9898661.1"/>
    </source>
</evidence>
<name>A0AAP5IBW3_9CYAN</name>
<organism evidence="1 2">
    <name type="scientific">Aetokthonos hydrillicola Thurmond2011</name>
    <dbReference type="NCBI Taxonomy" id="2712845"/>
    <lineage>
        <taxon>Bacteria</taxon>
        <taxon>Bacillati</taxon>
        <taxon>Cyanobacteriota</taxon>
        <taxon>Cyanophyceae</taxon>
        <taxon>Nostocales</taxon>
        <taxon>Hapalosiphonaceae</taxon>
        <taxon>Aetokthonos</taxon>
    </lineage>
</organism>
<accession>A0AAP5IBW3</accession>
<comment type="caution">
    <text evidence="1">The sequence shown here is derived from an EMBL/GenBank/DDBJ whole genome shotgun (WGS) entry which is preliminary data.</text>
</comment>
<reference evidence="2" key="1">
    <citation type="journal article" date="2021" name="Science">
        <title>Hunting the eagle killer: A cyanobacterial neurotoxin causes vacuolar myelinopathy.</title>
        <authorList>
            <person name="Breinlinger S."/>
            <person name="Phillips T.J."/>
            <person name="Haram B.N."/>
            <person name="Mares J."/>
            <person name="Martinez Yerena J.A."/>
            <person name="Hrouzek P."/>
            <person name="Sobotka R."/>
            <person name="Henderson W.M."/>
            <person name="Schmieder P."/>
            <person name="Williams S.M."/>
            <person name="Lauderdale J.D."/>
            <person name="Wilde H.D."/>
            <person name="Gerrin W."/>
            <person name="Kust A."/>
            <person name="Washington J.W."/>
            <person name="Wagner C."/>
            <person name="Geier B."/>
            <person name="Liebeke M."/>
            <person name="Enke H."/>
            <person name="Niedermeyer T.H.J."/>
            <person name="Wilde S.B."/>
        </authorList>
    </citation>
    <scope>NUCLEOTIDE SEQUENCE [LARGE SCALE GENOMIC DNA]</scope>
    <source>
        <strain evidence="2">Thurmond2011</strain>
    </source>
</reference>
<sequence length="371" mass="44285">MSQDILERYNHRIYFYCDPRQGVAEALKLQHLLICLAEGFRELGVPYFSNVDYWQESPEKEEYLFRHNPEVTPDDCSIVILQNNWFTNNFPLPENLFHRKRKYVIVYMDAEDNDRTYVVRPEFKKFDFILRNHFNSKFKYGSNFYPWPFGLNTRMLRELKEVPDFQERKRQLLINFRADHTVRELSCNLIIPRIEKILRVDHYTNSLEKPPVDPYHHLRWIQTGRRHYPDYYKRLKDSAACACFGGFFVPPFPKNPGHVMSRFGRRVMTKMKIKSNTIAQWDSWRFWESLAAGCASFHVDFEKYGLALPVMPENWRHYIGIDLDNVQEAIDRIADEPEILERVAKEGRIWTLENYTPAPTALRLLQTVSQS</sequence>
<protein>
    <submittedName>
        <fullName evidence="1">Glycosyltransferase</fullName>
    </submittedName>
</protein>
<dbReference type="Proteomes" id="UP000667802">
    <property type="component" value="Unassembled WGS sequence"/>
</dbReference>
<evidence type="ECO:0000313" key="2">
    <source>
        <dbReference type="Proteomes" id="UP000667802"/>
    </source>
</evidence>
<dbReference type="RefSeq" id="WP_208339393.1">
    <property type="nucleotide sequence ID" value="NZ_CAWQFN010000531.1"/>
</dbReference>
<dbReference type="AlphaFoldDB" id="A0AAP5IBW3"/>